<evidence type="ECO:0000313" key="2">
    <source>
        <dbReference type="Proteomes" id="UP000006103"/>
    </source>
</evidence>
<evidence type="ECO:0000313" key="1">
    <source>
        <dbReference type="EMBL" id="ACL34765.1"/>
    </source>
</evidence>
<dbReference type="Proteomes" id="UP000006103">
    <property type="component" value="Plasmid PBr_lp28-3"/>
</dbReference>
<keyword evidence="2" id="KW-1185">Reference proteome</keyword>
<geneLocation type="plasmid" evidence="1 2">
    <name>PBr_lp28-3</name>
</geneLocation>
<gene>
    <name evidence="1" type="ORF">BGAPBR_H0019</name>
</gene>
<dbReference type="AlphaFoldDB" id="B8F1H1"/>
<name>B8F1H1_BORGR</name>
<sequence length="78" mass="9646">MYLFINTFYKRRLFKYLFFINQYNDLLFNNSLEKIKLVYACFLEKSILVKLFEFSKIVFVLTYIFIDYLSSKVEKKHT</sequence>
<dbReference type="EMBL" id="CP001307">
    <property type="protein sequence ID" value="ACL34765.1"/>
    <property type="molecule type" value="Genomic_DNA"/>
</dbReference>
<proteinExistence type="predicted"/>
<organism evidence="1 2">
    <name type="scientific">Borreliella garinii PBr</name>
    <dbReference type="NCBI Taxonomy" id="498743"/>
    <lineage>
        <taxon>Bacteria</taxon>
        <taxon>Pseudomonadati</taxon>
        <taxon>Spirochaetota</taxon>
        <taxon>Spirochaetia</taxon>
        <taxon>Spirochaetales</taxon>
        <taxon>Borreliaceae</taxon>
        <taxon>Borreliella</taxon>
    </lineage>
</organism>
<reference evidence="1 2" key="1">
    <citation type="journal article" date="2011" name="J. Bacteriol.">
        <title>Whole-genome sequences of two Borrelia afzelii and two Borrelia garinii Lyme disease agent isolates.</title>
        <authorList>
            <person name="Casjens S.R."/>
            <person name="Mongodin E.F."/>
            <person name="Qiu W.-G."/>
            <person name="Dunn J.J."/>
            <person name="Luft B.J."/>
            <person name="Fraser-Liggett C.M."/>
            <person name="Schutzer S.E."/>
        </authorList>
    </citation>
    <scope>NUCLEOTIDE SEQUENCE [LARGE SCALE GENOMIC DNA]</scope>
    <source>
        <strain evidence="1 2">PBr</strain>
    </source>
</reference>
<protein>
    <submittedName>
        <fullName evidence="1">Uncharacterized protein</fullName>
    </submittedName>
</protein>
<accession>B8F1H1</accession>
<keyword evidence="1" id="KW-0614">Plasmid</keyword>